<dbReference type="InterPro" id="IPR011006">
    <property type="entry name" value="CheY-like_superfamily"/>
</dbReference>
<feature type="modified residue" description="4-aspartylphosphate" evidence="15">
    <location>
        <position position="51"/>
    </location>
</feature>
<keyword evidence="9" id="KW-0067">ATP-binding</keyword>
<evidence type="ECO:0000259" key="18">
    <source>
        <dbReference type="PROSITE" id="PS50109"/>
    </source>
</evidence>
<keyword evidence="8" id="KW-0418">Kinase</keyword>
<evidence type="ECO:0000256" key="3">
    <source>
        <dbReference type="ARBA" id="ARBA00012438"/>
    </source>
</evidence>
<evidence type="ECO:0000256" key="5">
    <source>
        <dbReference type="ARBA" id="ARBA00022553"/>
    </source>
</evidence>
<dbReference type="GO" id="GO:0005524">
    <property type="term" value="F:ATP binding"/>
    <property type="evidence" value="ECO:0007669"/>
    <property type="project" value="UniProtKB-KW"/>
</dbReference>
<keyword evidence="13" id="KW-0472">Membrane</keyword>
<dbReference type="Pfam" id="PF00512">
    <property type="entry name" value="HisKA"/>
    <property type="match status" value="1"/>
</dbReference>
<dbReference type="GO" id="GO:0003677">
    <property type="term" value="F:DNA binding"/>
    <property type="evidence" value="ECO:0007669"/>
    <property type="project" value="UniProtKB-KW"/>
</dbReference>
<keyword evidence="6" id="KW-0808">Transferase</keyword>
<evidence type="ECO:0000256" key="17">
    <source>
        <dbReference type="SAM" id="MobiDB-lite"/>
    </source>
</evidence>
<keyword evidence="10" id="KW-0902">Two-component regulatory system</keyword>
<evidence type="ECO:0000256" key="14">
    <source>
        <dbReference type="ARBA" id="ARBA00023163"/>
    </source>
</evidence>
<dbReference type="SMART" id="SM00387">
    <property type="entry name" value="HATPase_c"/>
    <property type="match status" value="1"/>
</dbReference>
<evidence type="ECO:0000256" key="12">
    <source>
        <dbReference type="ARBA" id="ARBA00023125"/>
    </source>
</evidence>
<dbReference type="InterPro" id="IPR035965">
    <property type="entry name" value="PAS-like_dom_sf"/>
</dbReference>
<feature type="domain" description="Response regulatory" evidence="19">
    <location>
        <begin position="2"/>
        <end position="116"/>
    </location>
</feature>
<dbReference type="PRINTS" id="PR00344">
    <property type="entry name" value="BCTRLSENSOR"/>
</dbReference>
<organism evidence="20 21">
    <name type="scientific">Candidatus Falkowbacteria bacterium GW2011_GWF2_39_8</name>
    <dbReference type="NCBI Taxonomy" id="1618642"/>
    <lineage>
        <taxon>Bacteria</taxon>
        <taxon>Candidatus Falkowiibacteriota</taxon>
    </lineage>
</organism>
<dbReference type="InterPro" id="IPR036890">
    <property type="entry name" value="HATPase_C_sf"/>
</dbReference>
<feature type="domain" description="Histidine kinase" evidence="18">
    <location>
        <begin position="335"/>
        <end position="550"/>
    </location>
</feature>
<dbReference type="GO" id="GO:0005886">
    <property type="term" value="C:plasma membrane"/>
    <property type="evidence" value="ECO:0007669"/>
    <property type="project" value="UniProtKB-SubCell"/>
</dbReference>
<feature type="region of interest" description="Disordered" evidence="17">
    <location>
        <begin position="124"/>
        <end position="148"/>
    </location>
</feature>
<evidence type="ECO:0000256" key="4">
    <source>
        <dbReference type="ARBA" id="ARBA00022475"/>
    </source>
</evidence>
<dbReference type="PROSITE" id="PS50109">
    <property type="entry name" value="HIS_KIN"/>
    <property type="match status" value="1"/>
</dbReference>
<keyword evidence="12" id="KW-0238">DNA-binding</keyword>
<dbReference type="FunFam" id="3.30.565.10:FF:000023">
    <property type="entry name" value="PAS domain-containing sensor histidine kinase"/>
    <property type="match status" value="1"/>
</dbReference>
<keyword evidence="7" id="KW-0547">Nucleotide-binding</keyword>
<keyword evidence="4" id="KW-1003">Cell membrane</keyword>
<dbReference type="InterPro" id="IPR001789">
    <property type="entry name" value="Sig_transdc_resp-reg_receiver"/>
</dbReference>
<dbReference type="SMART" id="SM00388">
    <property type="entry name" value="HisKA"/>
    <property type="match status" value="1"/>
</dbReference>
<feature type="coiled-coil region" evidence="16">
    <location>
        <begin position="290"/>
        <end position="321"/>
    </location>
</feature>
<keyword evidence="11" id="KW-0805">Transcription regulation</keyword>
<evidence type="ECO:0000256" key="9">
    <source>
        <dbReference type="ARBA" id="ARBA00022840"/>
    </source>
</evidence>
<proteinExistence type="predicted"/>
<evidence type="ECO:0000256" key="11">
    <source>
        <dbReference type="ARBA" id="ARBA00023015"/>
    </source>
</evidence>
<dbReference type="CDD" id="cd00082">
    <property type="entry name" value="HisKA"/>
    <property type="match status" value="1"/>
</dbReference>
<dbReference type="Gene3D" id="3.30.450.20">
    <property type="entry name" value="PAS domain"/>
    <property type="match status" value="1"/>
</dbReference>
<dbReference type="SMART" id="SM00448">
    <property type="entry name" value="REC"/>
    <property type="match status" value="1"/>
</dbReference>
<dbReference type="SUPFAM" id="SSF52172">
    <property type="entry name" value="CheY-like"/>
    <property type="match status" value="1"/>
</dbReference>
<reference evidence="20 21" key="1">
    <citation type="journal article" date="2015" name="Nature">
        <title>rRNA introns, odd ribosomes, and small enigmatic genomes across a large radiation of phyla.</title>
        <authorList>
            <person name="Brown C.T."/>
            <person name="Hug L.A."/>
            <person name="Thomas B.C."/>
            <person name="Sharon I."/>
            <person name="Castelle C.J."/>
            <person name="Singh A."/>
            <person name="Wilkins M.J."/>
            <person name="Williams K.H."/>
            <person name="Banfield J.F."/>
        </authorList>
    </citation>
    <scope>NUCLEOTIDE SEQUENCE [LARGE SCALE GENOMIC DNA]</scope>
</reference>
<sequence>MTILVIEDEVSITYLLKKGLEMEFFSVDVAHDGEKGLALAEKNEYDLIILDMMLPKMDGLTVCRAIRRNKINTPIIMLTARDTNADKKKGLEAGADDYLVKPFSLNELIERIRMLLKQKQKKNILSEKNRPLRQNKKPVPKQVSFDFTNKNSENNKQEIVAKTFEKPTEEESRKLNEFNNIILDNVPVSIITLDKEGYVTSANKYYNNFSNSKKDYRKHSIFTGSFFNREKLVDDYKKLLANGTIVRRDNCYERNSAGEDKYFKIIAVPFLDNKGNIEGAISMAIDNTEAVLAKNKLLELNNELEKKVTKRTAELNAVNMELNKVLELKSIFMADVSHELRTSLTIIQGNLELMFINKDCKSENLESHQQILSEVKRMSAMLTDLATITNSEDNQRLNYKKINLDELISLVCKSLKVIADTKNIKIEFKKDIIGTEMMADESKLEKLFSNLIRNAIRYNKNNGWIRIWKEITETEIKIMVEDNGVGISQEHLPNIFERFYRVDRARTRNDGGSGLGLAICQWVANGHGGKIEVESALGKGSLFTVNLPRG</sequence>
<dbReference type="GO" id="GO:0000155">
    <property type="term" value="F:phosphorelay sensor kinase activity"/>
    <property type="evidence" value="ECO:0007669"/>
    <property type="project" value="InterPro"/>
</dbReference>
<dbReference type="InterPro" id="IPR036097">
    <property type="entry name" value="HisK_dim/P_sf"/>
</dbReference>
<dbReference type="Gene3D" id="1.10.287.130">
    <property type="match status" value="1"/>
</dbReference>
<comment type="catalytic activity">
    <reaction evidence="1">
        <text>ATP + protein L-histidine = ADP + protein N-phospho-L-histidine.</text>
        <dbReference type="EC" id="2.7.13.3"/>
    </reaction>
</comment>
<accession>A0A0G0T4B3</accession>
<dbReference type="PANTHER" id="PTHR43547">
    <property type="entry name" value="TWO-COMPONENT HISTIDINE KINASE"/>
    <property type="match status" value="1"/>
</dbReference>
<evidence type="ECO:0000256" key="7">
    <source>
        <dbReference type="ARBA" id="ARBA00022741"/>
    </source>
</evidence>
<dbReference type="InterPro" id="IPR003661">
    <property type="entry name" value="HisK_dim/P_dom"/>
</dbReference>
<comment type="subcellular location">
    <subcellularLocation>
        <location evidence="2">Cell membrane</location>
    </subcellularLocation>
</comment>
<dbReference type="CDD" id="cd00075">
    <property type="entry name" value="HATPase"/>
    <property type="match status" value="1"/>
</dbReference>
<dbReference type="AlphaFoldDB" id="A0A0G0T4B3"/>
<evidence type="ECO:0000256" key="10">
    <source>
        <dbReference type="ARBA" id="ARBA00023012"/>
    </source>
</evidence>
<evidence type="ECO:0000313" key="20">
    <source>
        <dbReference type="EMBL" id="KKR32632.1"/>
    </source>
</evidence>
<evidence type="ECO:0000256" key="13">
    <source>
        <dbReference type="ARBA" id="ARBA00023136"/>
    </source>
</evidence>
<dbReference type="Gene3D" id="3.30.565.10">
    <property type="entry name" value="Histidine kinase-like ATPase, C-terminal domain"/>
    <property type="match status" value="1"/>
</dbReference>
<dbReference type="EC" id="2.7.13.3" evidence="3"/>
<comment type="caution">
    <text evidence="20">The sequence shown here is derived from an EMBL/GenBank/DDBJ whole genome shotgun (WGS) entry which is preliminary data.</text>
</comment>
<evidence type="ECO:0000256" key="1">
    <source>
        <dbReference type="ARBA" id="ARBA00000085"/>
    </source>
</evidence>
<dbReference type="Pfam" id="PF00072">
    <property type="entry name" value="Response_reg"/>
    <property type="match status" value="1"/>
</dbReference>
<evidence type="ECO:0000256" key="6">
    <source>
        <dbReference type="ARBA" id="ARBA00022679"/>
    </source>
</evidence>
<evidence type="ECO:0000256" key="8">
    <source>
        <dbReference type="ARBA" id="ARBA00022777"/>
    </source>
</evidence>
<gene>
    <name evidence="20" type="ORF">UT64_C0027G0003</name>
</gene>
<dbReference type="PANTHER" id="PTHR43547:SF2">
    <property type="entry name" value="HYBRID SIGNAL TRANSDUCTION HISTIDINE KINASE C"/>
    <property type="match status" value="1"/>
</dbReference>
<keyword evidence="14" id="KW-0804">Transcription</keyword>
<dbReference type="Proteomes" id="UP000034137">
    <property type="component" value="Unassembled WGS sequence"/>
</dbReference>
<dbReference type="InterPro" id="IPR004358">
    <property type="entry name" value="Sig_transdc_His_kin-like_C"/>
</dbReference>
<dbReference type="PROSITE" id="PS50110">
    <property type="entry name" value="RESPONSE_REGULATORY"/>
    <property type="match status" value="1"/>
</dbReference>
<keyword evidence="16" id="KW-0175">Coiled coil</keyword>
<evidence type="ECO:0000256" key="2">
    <source>
        <dbReference type="ARBA" id="ARBA00004236"/>
    </source>
</evidence>
<dbReference type="InterPro" id="IPR013656">
    <property type="entry name" value="PAS_4"/>
</dbReference>
<evidence type="ECO:0000259" key="19">
    <source>
        <dbReference type="PROSITE" id="PS50110"/>
    </source>
</evidence>
<dbReference type="SUPFAM" id="SSF55874">
    <property type="entry name" value="ATPase domain of HSP90 chaperone/DNA topoisomerase II/histidine kinase"/>
    <property type="match status" value="1"/>
</dbReference>
<dbReference type="CDD" id="cd19935">
    <property type="entry name" value="REC_OmpR_CusR-like"/>
    <property type="match status" value="1"/>
</dbReference>
<evidence type="ECO:0000256" key="15">
    <source>
        <dbReference type="PROSITE-ProRule" id="PRU00169"/>
    </source>
</evidence>
<dbReference type="EMBL" id="LBXO01000027">
    <property type="protein sequence ID" value="KKR32632.1"/>
    <property type="molecule type" value="Genomic_DNA"/>
</dbReference>
<dbReference type="InterPro" id="IPR003594">
    <property type="entry name" value="HATPase_dom"/>
</dbReference>
<dbReference type="InterPro" id="IPR005467">
    <property type="entry name" value="His_kinase_dom"/>
</dbReference>
<evidence type="ECO:0000256" key="16">
    <source>
        <dbReference type="SAM" id="Coils"/>
    </source>
</evidence>
<name>A0A0G0T4B3_9BACT</name>
<protein>
    <recommendedName>
        <fullName evidence="3">histidine kinase</fullName>
        <ecNumber evidence="3">2.7.13.3</ecNumber>
    </recommendedName>
</protein>
<evidence type="ECO:0000313" key="21">
    <source>
        <dbReference type="Proteomes" id="UP000034137"/>
    </source>
</evidence>
<dbReference type="Pfam" id="PF02518">
    <property type="entry name" value="HATPase_c"/>
    <property type="match status" value="1"/>
</dbReference>
<dbReference type="SUPFAM" id="SSF47384">
    <property type="entry name" value="Homodimeric domain of signal transducing histidine kinase"/>
    <property type="match status" value="1"/>
</dbReference>
<dbReference type="SUPFAM" id="SSF55785">
    <property type="entry name" value="PYP-like sensor domain (PAS domain)"/>
    <property type="match status" value="1"/>
</dbReference>
<dbReference type="FunFam" id="3.40.50.2300:FF:000001">
    <property type="entry name" value="DNA-binding response regulator PhoB"/>
    <property type="match status" value="1"/>
</dbReference>
<dbReference type="Pfam" id="PF08448">
    <property type="entry name" value="PAS_4"/>
    <property type="match status" value="1"/>
</dbReference>
<dbReference type="Gene3D" id="3.40.50.2300">
    <property type="match status" value="1"/>
</dbReference>
<keyword evidence="5 15" id="KW-0597">Phosphoprotein</keyword>